<proteinExistence type="predicted"/>
<evidence type="ECO:0000313" key="4">
    <source>
        <dbReference type="Proteomes" id="UP000585507"/>
    </source>
</evidence>
<dbReference type="EMBL" id="JACHBK010000001">
    <property type="protein sequence ID" value="MBB5533472.1"/>
    <property type="molecule type" value="Genomic_DNA"/>
</dbReference>
<keyword evidence="1" id="KW-1133">Transmembrane helix</keyword>
<reference evidence="3 4" key="1">
    <citation type="submission" date="2020-08" db="EMBL/GenBank/DDBJ databases">
        <title>Genomic Encyclopedia of Type Strains, Phase IV (KMG-V): Genome sequencing to study the core and pangenomes of soil and plant-associated prokaryotes.</title>
        <authorList>
            <person name="Whitman W."/>
        </authorList>
    </citation>
    <scope>NUCLEOTIDE SEQUENCE [LARGE SCALE GENOMIC DNA]</scope>
    <source>
        <strain evidence="3 4">SEMIA 4084</strain>
    </source>
</reference>
<evidence type="ECO:0000256" key="1">
    <source>
        <dbReference type="SAM" id="Phobius"/>
    </source>
</evidence>
<protein>
    <submittedName>
        <fullName evidence="3">Flp pilus assembly protein TadG</fullName>
    </submittedName>
</protein>
<accession>A0A7W8U7V7</accession>
<keyword evidence="1" id="KW-0812">Transmembrane</keyword>
<sequence length="210" mass="23033">MSNNMDHPTAAGSSAPKRGGLLRRFFKEKSGTSSIEFALLALPFMVVVFASLETFVAFTAEQLLNNATETMARKVRTGEITFGLNVATDMSQEQFRTAFCDEISIMMTCSETEAKNPSKLFIDVRSFADFSQIPAAVPRVGGGDSSDLDTSGFKFAPGGPTTINIVRAYYRWEVITDLVRPYVTNLRPAGTSMPNDYLMVSTAAFRNEAY</sequence>
<name>A0A7W8U7V7_9HYPH</name>
<evidence type="ECO:0000313" key="3">
    <source>
        <dbReference type="EMBL" id="MBB5533472.1"/>
    </source>
</evidence>
<organism evidence="3 4">
    <name type="scientific">Rhizobium giardinii</name>
    <dbReference type="NCBI Taxonomy" id="56731"/>
    <lineage>
        <taxon>Bacteria</taxon>
        <taxon>Pseudomonadati</taxon>
        <taxon>Pseudomonadota</taxon>
        <taxon>Alphaproteobacteria</taxon>
        <taxon>Hyphomicrobiales</taxon>
        <taxon>Rhizobiaceae</taxon>
        <taxon>Rhizobium/Agrobacterium group</taxon>
        <taxon>Rhizobium</taxon>
    </lineage>
</organism>
<keyword evidence="1" id="KW-0472">Membrane</keyword>
<feature type="domain" description="TadE-like" evidence="2">
    <location>
        <begin position="31"/>
        <end position="73"/>
    </location>
</feature>
<dbReference type="Pfam" id="PF07811">
    <property type="entry name" value="TadE"/>
    <property type="match status" value="1"/>
</dbReference>
<feature type="transmembrane region" description="Helical" evidence="1">
    <location>
        <begin position="37"/>
        <end position="58"/>
    </location>
</feature>
<dbReference type="AlphaFoldDB" id="A0A7W8U7V7"/>
<dbReference type="Proteomes" id="UP000585507">
    <property type="component" value="Unassembled WGS sequence"/>
</dbReference>
<comment type="caution">
    <text evidence="3">The sequence shown here is derived from an EMBL/GenBank/DDBJ whole genome shotgun (WGS) entry which is preliminary data.</text>
</comment>
<evidence type="ECO:0000259" key="2">
    <source>
        <dbReference type="Pfam" id="PF07811"/>
    </source>
</evidence>
<dbReference type="RefSeq" id="WP_018323738.1">
    <property type="nucleotide sequence ID" value="NZ_JACHBK010000001.1"/>
</dbReference>
<keyword evidence="4" id="KW-1185">Reference proteome</keyword>
<dbReference type="InterPro" id="IPR012495">
    <property type="entry name" value="TadE-like_dom"/>
</dbReference>
<gene>
    <name evidence="3" type="ORF">GGD55_000133</name>
</gene>